<evidence type="ECO:0000256" key="1">
    <source>
        <dbReference type="SAM" id="MobiDB-lite"/>
    </source>
</evidence>
<feature type="region of interest" description="Disordered" evidence="1">
    <location>
        <begin position="108"/>
        <end position="134"/>
    </location>
</feature>
<organism evidence="2 3">
    <name type="scientific">Citrullus colocynthis</name>
    <name type="common">colocynth</name>
    <dbReference type="NCBI Taxonomy" id="252529"/>
    <lineage>
        <taxon>Eukaryota</taxon>
        <taxon>Viridiplantae</taxon>
        <taxon>Streptophyta</taxon>
        <taxon>Embryophyta</taxon>
        <taxon>Tracheophyta</taxon>
        <taxon>Spermatophyta</taxon>
        <taxon>Magnoliopsida</taxon>
        <taxon>eudicotyledons</taxon>
        <taxon>Gunneridae</taxon>
        <taxon>Pentapetalae</taxon>
        <taxon>rosids</taxon>
        <taxon>fabids</taxon>
        <taxon>Cucurbitales</taxon>
        <taxon>Cucurbitaceae</taxon>
        <taxon>Benincaseae</taxon>
        <taxon>Citrullus</taxon>
    </lineage>
</organism>
<feature type="region of interest" description="Disordered" evidence="1">
    <location>
        <begin position="176"/>
        <end position="195"/>
    </location>
</feature>
<sequence>MVLGIFLKFFYWPTNFLPTPSKTPSRPPWQFLRRGLFPPLPSPFPSLSLFKQKISPNFQIPKLKSFRDPKKRKKERTEERITLMGNCCRSQSSTMIFSGDDWGSFSSKHSRGCGGNATTSGGDPEKHRLLGGKEAASCAQPQVKIKMTKRELEDLEMQGLSLEQVIGRLVNDEDEFDVEHHRSWRPSLQSIPEDY</sequence>
<evidence type="ECO:0000313" key="2">
    <source>
        <dbReference type="EMBL" id="CAK9327323.1"/>
    </source>
</evidence>
<dbReference type="EMBL" id="OZ021742">
    <property type="protein sequence ID" value="CAK9327323.1"/>
    <property type="molecule type" value="Genomic_DNA"/>
</dbReference>
<name>A0ABP0Z615_9ROSI</name>
<accession>A0ABP0Z615</accession>
<proteinExistence type="predicted"/>
<evidence type="ECO:0000313" key="3">
    <source>
        <dbReference type="Proteomes" id="UP001642487"/>
    </source>
</evidence>
<gene>
    <name evidence="2" type="ORF">CITCOLO1_LOCUS19699</name>
</gene>
<protein>
    <submittedName>
        <fullName evidence="2">Uncharacterized protein</fullName>
    </submittedName>
</protein>
<dbReference type="Proteomes" id="UP001642487">
    <property type="component" value="Chromosome 8"/>
</dbReference>
<dbReference type="PANTHER" id="PTHR33647:SF10">
    <property type="entry name" value="DUF4228 DOMAIN-CONTAINING PROTEIN"/>
    <property type="match status" value="1"/>
</dbReference>
<keyword evidence="3" id="KW-1185">Reference proteome</keyword>
<dbReference type="PANTHER" id="PTHR33647">
    <property type="entry name" value="OS01G0793900 PROTEIN"/>
    <property type="match status" value="1"/>
</dbReference>
<reference evidence="2 3" key="1">
    <citation type="submission" date="2024-03" db="EMBL/GenBank/DDBJ databases">
        <authorList>
            <person name="Gkanogiannis A."/>
            <person name="Becerra Lopez-Lavalle L."/>
        </authorList>
    </citation>
    <scope>NUCLEOTIDE SEQUENCE [LARGE SCALE GENOMIC DNA]</scope>
</reference>
<feature type="compositionally biased region" description="Polar residues" evidence="1">
    <location>
        <begin position="186"/>
        <end position="195"/>
    </location>
</feature>